<dbReference type="EMBL" id="JBHLXG010000003">
    <property type="protein sequence ID" value="MFC0225643.1"/>
    <property type="molecule type" value="Genomic_DNA"/>
</dbReference>
<reference evidence="1 2" key="1">
    <citation type="submission" date="2024-09" db="EMBL/GenBank/DDBJ databases">
        <authorList>
            <person name="Sun Q."/>
            <person name="Mori K."/>
        </authorList>
    </citation>
    <scope>NUCLEOTIDE SEQUENCE [LARGE SCALE GENOMIC DNA]</scope>
    <source>
        <strain evidence="1 2">CCM 8626</strain>
    </source>
</reference>
<dbReference type="Proteomes" id="UP001589792">
    <property type="component" value="Unassembled WGS sequence"/>
</dbReference>
<evidence type="ECO:0000313" key="2">
    <source>
        <dbReference type="Proteomes" id="UP001589792"/>
    </source>
</evidence>
<keyword evidence="2" id="KW-1185">Reference proteome</keyword>
<accession>A0ABV6E9F3</accession>
<sequence length="64" mass="7272">MTSIVPFCGKAMTFRHKRTGTPWVVSFDYVRSVYRFEPIGNLRAIKAPFESPSIPPEFELAGTH</sequence>
<dbReference type="RefSeq" id="WP_380673127.1">
    <property type="nucleotide sequence ID" value="NZ_CP173186.1"/>
</dbReference>
<proteinExistence type="predicted"/>
<organism evidence="1 2">
    <name type="scientific">Serratia aquatilis</name>
    <dbReference type="NCBI Taxonomy" id="1737515"/>
    <lineage>
        <taxon>Bacteria</taxon>
        <taxon>Pseudomonadati</taxon>
        <taxon>Pseudomonadota</taxon>
        <taxon>Gammaproteobacteria</taxon>
        <taxon>Enterobacterales</taxon>
        <taxon>Yersiniaceae</taxon>
        <taxon>Serratia</taxon>
    </lineage>
</organism>
<protein>
    <submittedName>
        <fullName evidence="1">Uncharacterized protein</fullName>
    </submittedName>
</protein>
<gene>
    <name evidence="1" type="ORF">ACFFJ3_03840</name>
</gene>
<evidence type="ECO:0000313" key="1">
    <source>
        <dbReference type="EMBL" id="MFC0225643.1"/>
    </source>
</evidence>
<comment type="caution">
    <text evidence="1">The sequence shown here is derived from an EMBL/GenBank/DDBJ whole genome shotgun (WGS) entry which is preliminary data.</text>
</comment>
<name>A0ABV6E9F3_9GAMM</name>